<comment type="caution">
    <text evidence="10">The sequence shown here is derived from an EMBL/GenBank/DDBJ whole genome shotgun (WGS) entry which is preliminary data.</text>
</comment>
<name>A0AAN7JQT9_9MYRT</name>
<dbReference type="InterPro" id="IPR013601">
    <property type="entry name" value="FAE1_typ3_polyketide_synth"/>
</dbReference>
<accession>A0AAN7JQT9</accession>
<evidence type="ECO:0000256" key="5">
    <source>
        <dbReference type="ARBA" id="ARBA00047375"/>
    </source>
</evidence>
<evidence type="ECO:0000313" key="11">
    <source>
        <dbReference type="Proteomes" id="UP001345219"/>
    </source>
</evidence>
<keyword evidence="7" id="KW-0812">Transmembrane</keyword>
<keyword evidence="7" id="KW-0472">Membrane</keyword>
<comment type="pathway">
    <text evidence="1 6">Lipid metabolism; fatty acid biosynthesis.</text>
</comment>
<feature type="domain" description="Beta-ketoacyl-[acyl-carrier-protein] synthase III C-terminal" evidence="9">
    <location>
        <begin position="381"/>
        <end position="463"/>
    </location>
</feature>
<dbReference type="PANTHER" id="PTHR31561">
    <property type="entry name" value="3-KETOACYL-COA SYNTHASE"/>
    <property type="match status" value="1"/>
</dbReference>
<evidence type="ECO:0000256" key="2">
    <source>
        <dbReference type="ARBA" id="ARBA00005531"/>
    </source>
</evidence>
<reference evidence="10 11" key="1">
    <citation type="journal article" date="2023" name="Hortic Res">
        <title>Pangenome of water caltrop reveals structural variations and asymmetric subgenome divergence after allopolyploidization.</title>
        <authorList>
            <person name="Zhang X."/>
            <person name="Chen Y."/>
            <person name="Wang L."/>
            <person name="Yuan Y."/>
            <person name="Fang M."/>
            <person name="Shi L."/>
            <person name="Lu R."/>
            <person name="Comes H.P."/>
            <person name="Ma Y."/>
            <person name="Chen Y."/>
            <person name="Huang G."/>
            <person name="Zhou Y."/>
            <person name="Zheng Z."/>
            <person name="Qiu Y."/>
        </authorList>
    </citation>
    <scope>NUCLEOTIDE SEQUENCE [LARGE SCALE GENOMIC DNA]</scope>
    <source>
        <tissue evidence="10">Roots</tissue>
    </source>
</reference>
<evidence type="ECO:0000259" key="9">
    <source>
        <dbReference type="Pfam" id="PF08541"/>
    </source>
</evidence>
<comment type="similarity">
    <text evidence="2 6">Belongs to the thiolase-like superfamily. Chalcone/stilbene synthases family.</text>
</comment>
<organism evidence="10 11">
    <name type="scientific">Trapa incisa</name>
    <dbReference type="NCBI Taxonomy" id="236973"/>
    <lineage>
        <taxon>Eukaryota</taxon>
        <taxon>Viridiplantae</taxon>
        <taxon>Streptophyta</taxon>
        <taxon>Embryophyta</taxon>
        <taxon>Tracheophyta</taxon>
        <taxon>Spermatophyta</taxon>
        <taxon>Magnoliopsida</taxon>
        <taxon>eudicotyledons</taxon>
        <taxon>Gunneridae</taxon>
        <taxon>Pentapetalae</taxon>
        <taxon>rosids</taxon>
        <taxon>malvids</taxon>
        <taxon>Myrtales</taxon>
        <taxon>Lythraceae</taxon>
        <taxon>Trapa</taxon>
    </lineage>
</organism>
<protein>
    <recommendedName>
        <fullName evidence="6">3-ketoacyl-CoA synthase</fullName>
        <ecNumber evidence="6">2.3.1.-</ecNumber>
    </recommendedName>
</protein>
<evidence type="ECO:0000256" key="3">
    <source>
        <dbReference type="ARBA" id="ARBA00022679"/>
    </source>
</evidence>
<evidence type="ECO:0000256" key="7">
    <source>
        <dbReference type="SAM" id="Phobius"/>
    </source>
</evidence>
<dbReference type="PIRSF" id="PIRSF036417">
    <property type="entry name" value="3-ktacl-CoA_syn"/>
    <property type="match status" value="1"/>
</dbReference>
<dbReference type="EMBL" id="JAXIOK010000016">
    <property type="protein sequence ID" value="KAK4751941.1"/>
    <property type="molecule type" value="Genomic_DNA"/>
</dbReference>
<keyword evidence="3 6" id="KW-0808">Transferase</keyword>
<keyword evidence="7" id="KW-1133">Transmembrane helix</keyword>
<evidence type="ECO:0000259" key="8">
    <source>
        <dbReference type="Pfam" id="PF08392"/>
    </source>
</evidence>
<dbReference type="Gene3D" id="3.40.47.10">
    <property type="match status" value="1"/>
</dbReference>
<evidence type="ECO:0000313" key="10">
    <source>
        <dbReference type="EMBL" id="KAK4751941.1"/>
    </source>
</evidence>
<dbReference type="InterPro" id="IPR016039">
    <property type="entry name" value="Thiolase-like"/>
</dbReference>
<dbReference type="GO" id="GO:0016020">
    <property type="term" value="C:membrane"/>
    <property type="evidence" value="ECO:0007669"/>
    <property type="project" value="InterPro"/>
</dbReference>
<dbReference type="EC" id="2.3.1.-" evidence="6"/>
<dbReference type="CDD" id="cd00831">
    <property type="entry name" value="CHS_like"/>
    <property type="match status" value="1"/>
</dbReference>
<evidence type="ECO:0000256" key="1">
    <source>
        <dbReference type="ARBA" id="ARBA00005194"/>
    </source>
</evidence>
<feature type="transmembrane region" description="Helical" evidence="7">
    <location>
        <begin position="212"/>
        <end position="234"/>
    </location>
</feature>
<dbReference type="AlphaFoldDB" id="A0AAN7JQT9"/>
<dbReference type="Proteomes" id="UP001345219">
    <property type="component" value="Chromosome 16"/>
</dbReference>
<dbReference type="InterPro" id="IPR013747">
    <property type="entry name" value="ACP_syn_III_C"/>
</dbReference>
<evidence type="ECO:0000256" key="6">
    <source>
        <dbReference type="PIRNR" id="PIRNR036417"/>
    </source>
</evidence>
<feature type="domain" description="FAE" evidence="8">
    <location>
        <begin position="77"/>
        <end position="363"/>
    </location>
</feature>
<dbReference type="Pfam" id="PF08392">
    <property type="entry name" value="FAE1_CUT1_RppA"/>
    <property type="match status" value="1"/>
</dbReference>
<dbReference type="SUPFAM" id="SSF53901">
    <property type="entry name" value="Thiolase-like"/>
    <property type="match status" value="2"/>
</dbReference>
<dbReference type="GO" id="GO:0009922">
    <property type="term" value="F:fatty acid elongase activity"/>
    <property type="evidence" value="ECO:0007669"/>
    <property type="project" value="UniProtKB-EC"/>
</dbReference>
<dbReference type="GO" id="GO:0006633">
    <property type="term" value="P:fatty acid biosynthetic process"/>
    <property type="evidence" value="ECO:0007669"/>
    <property type="project" value="InterPro"/>
</dbReference>
<gene>
    <name evidence="10" type="ORF">SAY87_020739</name>
</gene>
<comment type="catalytic activity">
    <reaction evidence="5">
        <text>a very-long-chain acyl-CoA + malonyl-CoA + H(+) = a very-long-chain 3-oxoacyl-CoA + CO2 + CoA</text>
        <dbReference type="Rhea" id="RHEA:32727"/>
        <dbReference type="ChEBI" id="CHEBI:15378"/>
        <dbReference type="ChEBI" id="CHEBI:16526"/>
        <dbReference type="ChEBI" id="CHEBI:57287"/>
        <dbReference type="ChEBI" id="CHEBI:57384"/>
        <dbReference type="ChEBI" id="CHEBI:90725"/>
        <dbReference type="ChEBI" id="CHEBI:90736"/>
        <dbReference type="EC" id="2.3.1.199"/>
    </reaction>
</comment>
<proteinExistence type="inferred from homology"/>
<evidence type="ECO:0000256" key="4">
    <source>
        <dbReference type="ARBA" id="ARBA00023315"/>
    </source>
</evidence>
<dbReference type="InterPro" id="IPR012392">
    <property type="entry name" value="3-ktacl-CoA_syn"/>
</dbReference>
<dbReference type="Pfam" id="PF08541">
    <property type="entry name" value="ACP_syn_III_C"/>
    <property type="match status" value="1"/>
</dbReference>
<sequence length="490" mass="55109">MMGYASAQSHSQLPSLPFFFVYSKFTMMKLLKSIVPTLQVQAFLAAVSVASPTTFISLTLILLLLLLIFFIRHCLHRPRVYLVDYSCFKPRPDRKCTLEACMQFVCRSGLASSQSVEFMQRIWSSSTLSHETYGPSFIFDPNKGIAHAKLESCMEEAREGISSAVDSLFLKTKVSPDRIDTVFVTSGSFSPSPSLSSFVVNRYKMRHDVKTYNLSGMGCSSGILVVDMATRLLGRRGKKPEYALVVITENISSNWYLGDNRSMLVGNCIFRVGCAAVLLTNDRSRRGTAKMELIHSLRTHHGTDDRAYRAAIQEEDEKGNTGVSLTKELVPVAGASLRRHIRILGPKVLPLRQLFLYAYAALSARLDSSKKPTVPDFTTAFDHFCIHTGGKAVIEQVGRVLRLEDRIMEPSRMTLNRFGNTSSSLVFYELTYFEAKGRIRRGEKLWMLAFGSGFKVGSLVWRWLKDSSLEDDNPWKDCIGRYPLPWVSYA</sequence>
<feature type="transmembrane region" description="Helical" evidence="7">
    <location>
        <begin position="55"/>
        <end position="75"/>
    </location>
</feature>
<keyword evidence="11" id="KW-1185">Reference proteome</keyword>
<keyword evidence="4 6" id="KW-0012">Acyltransferase</keyword>